<sequence>MVALAVQRLVARNDAVAAPDGRGGVGGAGGMRAFEAAWGAPAPRIGVAEYLERMHRYAGLDPECSGDKVDISHHCAG</sequence>
<comment type="caution">
    <text evidence="1">The sequence shown here is derived from an EMBL/GenBank/DDBJ whole genome shotgun (WGS) entry which is preliminary data.</text>
</comment>
<dbReference type="Proteomes" id="UP000275267">
    <property type="component" value="Unassembled WGS sequence"/>
</dbReference>
<accession>A0A3L6Q8I5</accession>
<reference evidence="2" key="1">
    <citation type="journal article" date="2019" name="Nat. Commun.">
        <title>The genome of broomcorn millet.</title>
        <authorList>
            <person name="Zou C."/>
            <person name="Miki D."/>
            <person name="Li D."/>
            <person name="Tang Q."/>
            <person name="Xiao L."/>
            <person name="Rajput S."/>
            <person name="Deng P."/>
            <person name="Jia W."/>
            <person name="Huang R."/>
            <person name="Zhang M."/>
            <person name="Sun Y."/>
            <person name="Hu J."/>
            <person name="Fu X."/>
            <person name="Schnable P.S."/>
            <person name="Li F."/>
            <person name="Zhang H."/>
            <person name="Feng B."/>
            <person name="Zhu X."/>
            <person name="Liu R."/>
            <person name="Schnable J.C."/>
            <person name="Zhu J.-K."/>
            <person name="Zhang H."/>
        </authorList>
    </citation>
    <scope>NUCLEOTIDE SEQUENCE [LARGE SCALE GENOMIC DNA]</scope>
</reference>
<dbReference type="AlphaFoldDB" id="A0A3L6Q8I5"/>
<name>A0A3L6Q8I5_PANMI</name>
<evidence type="ECO:0000313" key="1">
    <source>
        <dbReference type="EMBL" id="RLM73893.1"/>
    </source>
</evidence>
<evidence type="ECO:0000313" key="2">
    <source>
        <dbReference type="Proteomes" id="UP000275267"/>
    </source>
</evidence>
<gene>
    <name evidence="1" type="ORF">C2845_PM15G22890</name>
</gene>
<keyword evidence="2" id="KW-1185">Reference proteome</keyword>
<protein>
    <submittedName>
        <fullName evidence="1">Uncharacterized protein</fullName>
    </submittedName>
</protein>
<dbReference type="OrthoDB" id="337735at2759"/>
<proteinExistence type="predicted"/>
<organism evidence="1 2">
    <name type="scientific">Panicum miliaceum</name>
    <name type="common">Proso millet</name>
    <name type="synonym">Broomcorn millet</name>
    <dbReference type="NCBI Taxonomy" id="4540"/>
    <lineage>
        <taxon>Eukaryota</taxon>
        <taxon>Viridiplantae</taxon>
        <taxon>Streptophyta</taxon>
        <taxon>Embryophyta</taxon>
        <taxon>Tracheophyta</taxon>
        <taxon>Spermatophyta</taxon>
        <taxon>Magnoliopsida</taxon>
        <taxon>Liliopsida</taxon>
        <taxon>Poales</taxon>
        <taxon>Poaceae</taxon>
        <taxon>PACMAD clade</taxon>
        <taxon>Panicoideae</taxon>
        <taxon>Panicodae</taxon>
        <taxon>Paniceae</taxon>
        <taxon>Panicinae</taxon>
        <taxon>Panicum</taxon>
        <taxon>Panicum sect. Panicum</taxon>
    </lineage>
</organism>
<dbReference type="EMBL" id="PQIB02000013">
    <property type="protein sequence ID" value="RLM73893.1"/>
    <property type="molecule type" value="Genomic_DNA"/>
</dbReference>
<dbReference type="STRING" id="4540.A0A3L6Q8I5"/>